<proteinExistence type="predicted"/>
<protein>
    <recommendedName>
        <fullName evidence="4">DUF4352 domain-containing protein</fullName>
    </recommendedName>
</protein>
<dbReference type="EMBL" id="AXDY01000004">
    <property type="protein sequence ID" value="ERS93568.1"/>
    <property type="molecule type" value="Genomic_DNA"/>
</dbReference>
<evidence type="ECO:0000256" key="2">
    <source>
        <dbReference type="SAM" id="Coils"/>
    </source>
</evidence>
<keyword evidence="3" id="KW-1133">Transmembrane helix</keyword>
<sequence>MKNLSDEKELTNEELLERQQQQFEQYKKEQSAKSKKKWLWGCGGCLGLLLLIVVGVTACTGAFVNEVDKGINEEGTLNKDKNTKIKTVGETTEIDGVSFTLDNAAYTEERNEFADVQADKVLKVDMTVKNNSKKEIPVGGDVKVYVDGKQAKSYPINNQLMDSLSPNREISGSEGFAINSNPEKIELEFQPLTSFSNKRYIYDIKPE</sequence>
<evidence type="ECO:0000256" key="3">
    <source>
        <dbReference type="SAM" id="Phobius"/>
    </source>
</evidence>
<evidence type="ECO:0000313" key="5">
    <source>
        <dbReference type="EMBL" id="ERS93568.1"/>
    </source>
</evidence>
<organism evidence="5 6">
    <name type="scientific">Staphylococcus simulans UMC-CNS-990</name>
    <dbReference type="NCBI Taxonomy" id="1405498"/>
    <lineage>
        <taxon>Bacteria</taxon>
        <taxon>Bacillati</taxon>
        <taxon>Bacillota</taxon>
        <taxon>Bacilli</taxon>
        <taxon>Bacillales</taxon>
        <taxon>Staphylococcaceae</taxon>
        <taxon>Staphylococcus</taxon>
    </lineage>
</organism>
<keyword evidence="2" id="KW-0175">Coiled coil</keyword>
<feature type="coiled-coil region" evidence="2">
    <location>
        <begin position="1"/>
        <end position="36"/>
    </location>
</feature>
<dbReference type="Gene3D" id="2.60.40.1240">
    <property type="match status" value="1"/>
</dbReference>
<name>A0ABN0PD45_STASI</name>
<keyword evidence="1" id="KW-0732">Signal</keyword>
<dbReference type="InterPro" id="IPR029050">
    <property type="entry name" value="Immunoprotect_excell_Ig-like"/>
</dbReference>
<feature type="domain" description="DUF4352" evidence="4">
    <location>
        <begin position="88"/>
        <end position="198"/>
    </location>
</feature>
<dbReference type="RefSeq" id="WP_023015326.1">
    <property type="nucleotide sequence ID" value="NZ_AXDY01000004.1"/>
</dbReference>
<dbReference type="Pfam" id="PF11611">
    <property type="entry name" value="DUF4352"/>
    <property type="match status" value="1"/>
</dbReference>
<keyword evidence="3" id="KW-0812">Transmembrane</keyword>
<comment type="caution">
    <text evidence="5">The sequence shown here is derived from an EMBL/GenBank/DDBJ whole genome shotgun (WGS) entry which is preliminary data.</text>
</comment>
<evidence type="ECO:0000259" key="4">
    <source>
        <dbReference type="Pfam" id="PF11611"/>
    </source>
</evidence>
<dbReference type="InterPro" id="IPR029051">
    <property type="entry name" value="DUF4352"/>
</dbReference>
<reference evidence="5 6" key="1">
    <citation type="journal article" date="2013" name="Genome Announc.">
        <title>Draft Genome Sequence of Staphylococcus simulans UMC-CNS-990, Isolated from a Case of Chronic Bovine Mastitis.</title>
        <authorList>
            <person name="Calcutt M.J."/>
            <person name="Foecking M.F."/>
            <person name="Hsieh H.Y."/>
            <person name="Perry J."/>
            <person name="Stewart G.C."/>
            <person name="Middleton J.R."/>
        </authorList>
    </citation>
    <scope>NUCLEOTIDE SEQUENCE [LARGE SCALE GENOMIC DNA]</scope>
    <source>
        <strain evidence="5 6">UMC-CNS-990</strain>
    </source>
</reference>
<evidence type="ECO:0000256" key="1">
    <source>
        <dbReference type="ARBA" id="ARBA00022729"/>
    </source>
</evidence>
<accession>A0ABN0PD45</accession>
<dbReference type="Proteomes" id="UP000017131">
    <property type="component" value="Unassembled WGS sequence"/>
</dbReference>
<evidence type="ECO:0000313" key="6">
    <source>
        <dbReference type="Proteomes" id="UP000017131"/>
    </source>
</evidence>
<keyword evidence="3" id="KW-0472">Membrane</keyword>
<feature type="transmembrane region" description="Helical" evidence="3">
    <location>
        <begin position="38"/>
        <end position="64"/>
    </location>
</feature>
<keyword evidence="6" id="KW-1185">Reference proteome</keyword>
<gene>
    <name evidence="5" type="ORF">SSIM_05055</name>
</gene>